<evidence type="ECO:0000313" key="1">
    <source>
        <dbReference type="EMBL" id="EGA94836.1"/>
    </source>
</evidence>
<dbReference type="PANTHER" id="PTHR38436">
    <property type="entry name" value="POLYKETIDE CYCLASE SNOAL-LIKE DOMAIN"/>
    <property type="match status" value="1"/>
</dbReference>
<dbReference type="SUPFAM" id="SSF54427">
    <property type="entry name" value="NTF2-like"/>
    <property type="match status" value="1"/>
</dbReference>
<dbReference type="GO" id="GO:0030638">
    <property type="term" value="P:polyketide metabolic process"/>
    <property type="evidence" value="ECO:0007669"/>
    <property type="project" value="InterPro"/>
</dbReference>
<accession>E7GJU2</accession>
<proteinExistence type="predicted"/>
<dbReference type="Gene3D" id="3.10.450.50">
    <property type="match status" value="1"/>
</dbReference>
<dbReference type="AlphaFoldDB" id="E7GJU2"/>
<gene>
    <name evidence="1" type="ORF">HMPREF9474_01185</name>
</gene>
<reference evidence="1 2" key="1">
    <citation type="submission" date="2010-12" db="EMBL/GenBank/DDBJ databases">
        <title>The Genome Sequence of Clostridium symbiosum strain WAL-14163.</title>
        <authorList>
            <person name="Earl A."/>
            <person name="Ward D."/>
            <person name="Feldgarden M."/>
            <person name="Gevers D."/>
            <person name="Finegold S.M."/>
            <person name="Summanen P.H."/>
            <person name="Molitoris D.R."/>
            <person name="Vaisanen M.L."/>
            <person name="Daigneault M."/>
            <person name="Young S.K."/>
            <person name="Zeng Q."/>
            <person name="Gargeya S."/>
            <person name="Fitzgerald M."/>
            <person name="Haas B."/>
            <person name="Abouelleil A."/>
            <person name="Alvarado L."/>
            <person name="Arachchi H.M."/>
            <person name="Berlin A."/>
            <person name="Brown A."/>
            <person name="Chapman S.B."/>
            <person name="Chen Z."/>
            <person name="Dunbar C."/>
            <person name="Freedman E."/>
            <person name="Gearin G."/>
            <person name="Gellesch M."/>
            <person name="Goldberg J."/>
            <person name="Griggs A."/>
            <person name="Gujja S."/>
            <person name="Heilman E."/>
            <person name="Heiman D."/>
            <person name="Howarth C."/>
            <person name="Larson L."/>
            <person name="Lui A."/>
            <person name="MacDonald P.J.P."/>
            <person name="Mehta T."/>
            <person name="Montmayeur A."/>
            <person name="Murphy C."/>
            <person name="Neiman D."/>
            <person name="Pearson M."/>
            <person name="Priest M."/>
            <person name="Roberts A."/>
            <person name="Saif S."/>
            <person name="Shea T."/>
            <person name="Shenoy N."/>
            <person name="Sisk P."/>
            <person name="Stolte C."/>
            <person name="Sykes S."/>
            <person name="White J."/>
            <person name="Yandava C."/>
            <person name="Nusbaum C."/>
            <person name="Birren B."/>
        </authorList>
    </citation>
    <scope>NUCLEOTIDE SEQUENCE [LARGE SCALE GENOMIC DNA]</scope>
    <source>
        <strain evidence="1 2">WAL-14163</strain>
    </source>
</reference>
<protein>
    <recommendedName>
        <fullName evidence="3">SnoaL-like polyketide cyclase</fullName>
    </recommendedName>
</protein>
<dbReference type="STRING" id="1512.GCA_900049235_01295"/>
<evidence type="ECO:0008006" key="3">
    <source>
        <dbReference type="Google" id="ProtNLM"/>
    </source>
</evidence>
<dbReference type="PANTHER" id="PTHR38436:SF1">
    <property type="entry name" value="ESTER CYCLASE"/>
    <property type="match status" value="1"/>
</dbReference>
<evidence type="ECO:0000313" key="2">
    <source>
        <dbReference type="Proteomes" id="UP000002970"/>
    </source>
</evidence>
<dbReference type="EMBL" id="ADLQ01000032">
    <property type="protein sequence ID" value="EGA94836.1"/>
    <property type="molecule type" value="Genomic_DNA"/>
</dbReference>
<organism evidence="1 2">
    <name type="scientific">Clostridium symbiosum (strain WAL-14163)</name>
    <dbReference type="NCBI Taxonomy" id="742740"/>
    <lineage>
        <taxon>Bacteria</taxon>
        <taxon>Bacillati</taxon>
        <taxon>Bacillota</taxon>
        <taxon>Clostridia</taxon>
        <taxon>Lachnospirales</taxon>
        <taxon>Lachnospiraceae</taxon>
        <taxon>Otoolea</taxon>
    </lineage>
</organism>
<dbReference type="Pfam" id="PF07366">
    <property type="entry name" value="SnoaL"/>
    <property type="match status" value="1"/>
</dbReference>
<dbReference type="InterPro" id="IPR032710">
    <property type="entry name" value="NTF2-like_dom_sf"/>
</dbReference>
<dbReference type="HOGENOM" id="CLU_100997_5_1_9"/>
<dbReference type="Proteomes" id="UP000002970">
    <property type="component" value="Unassembled WGS sequence"/>
</dbReference>
<comment type="caution">
    <text evidence="1">The sequence shown here is derived from an EMBL/GenBank/DDBJ whole genome shotgun (WGS) entry which is preliminary data.</text>
</comment>
<name>E7GJU2_CLOS6</name>
<dbReference type="InterPro" id="IPR009959">
    <property type="entry name" value="Cyclase_SnoaL-like"/>
</dbReference>
<dbReference type="eggNOG" id="COG5485">
    <property type="taxonomic scope" value="Bacteria"/>
</dbReference>
<keyword evidence="2" id="KW-1185">Reference proteome</keyword>
<sequence length="139" mass="15815">MSIMEKKKLVKYFYEVIVSNNLLDELSQYISEDCVLKVGEKMVPLGLDGMRQHLAEVKKTYPDYTMNIIKQYSDGDYVISEFIMQGTHKGEFIGIKPTNKKLTITGVDIDKVVDGKIVEHGGATNTFDTFFENNLIRPV</sequence>